<keyword evidence="1" id="KW-1133">Transmembrane helix</keyword>
<protein>
    <recommendedName>
        <fullName evidence="2">Type IV / VI secretion system DotU domain-containing protein</fullName>
    </recommendedName>
</protein>
<dbReference type="InterPro" id="IPR017732">
    <property type="entry name" value="T4/T6SS_DotU"/>
</dbReference>
<accession>A0A4P2VM25</accession>
<dbReference type="AlphaFoldDB" id="A0A4P2VM25"/>
<dbReference type="OrthoDB" id="345640at2"/>
<sequence length="257" mass="30367">MMISNNYECPILFTQECIFKIQNLLCDIDNAIENKNNLTEKNDEKLFSFDEENTIKISNDLIEYIGNKIDTLKKNKNYDNSVLKSLQYMLIAFIDEKLITKNWPGRIYWQNESLEKKVFQSRVAGDVFFDNCKNIIINRDYKYRELAYCYYLCLSSGFRGKYHSYESQFNIDQTKTLLYQFYSENKIEIKYNIDGIIPQSSLLIKSNIDENIKQRKISYSLLLVNFILITTFIIGSCYIWFSNTGLIAKSINFLTNF</sequence>
<evidence type="ECO:0000256" key="1">
    <source>
        <dbReference type="SAM" id="Phobius"/>
    </source>
</evidence>
<gene>
    <name evidence="3" type="ORF">JCM31447_317600</name>
</gene>
<evidence type="ECO:0000259" key="2">
    <source>
        <dbReference type="Pfam" id="PF09850"/>
    </source>
</evidence>
<dbReference type="Gene3D" id="1.25.40.590">
    <property type="entry name" value="Type IV / VI secretion system, DotU"/>
    <property type="match status" value="1"/>
</dbReference>
<reference evidence="3 4" key="1">
    <citation type="submission" date="2018-12" db="EMBL/GenBank/DDBJ databases">
        <title>Rubrispira sanarue gen. nov., sp., nov., a member of the order Silvanigrellales, isolated from a brackish lake in Hamamatsu Japan.</title>
        <authorList>
            <person name="Maejima Y."/>
            <person name="Iino T."/>
            <person name="Muraguchi Y."/>
            <person name="Fukuda K."/>
            <person name="Nojiri H."/>
            <person name="Ohkuma M."/>
            <person name="Moriuchi R."/>
            <person name="Dohra H."/>
            <person name="Kimbara K."/>
            <person name="Shintani M."/>
        </authorList>
    </citation>
    <scope>NUCLEOTIDE SEQUENCE [LARGE SCALE GENOMIC DNA]</scope>
    <source>
        <strain evidence="3 4">RF1110005</strain>
    </source>
</reference>
<dbReference type="Proteomes" id="UP000291236">
    <property type="component" value="Chromosome"/>
</dbReference>
<dbReference type="EMBL" id="AP019368">
    <property type="protein sequence ID" value="BBH52469.1"/>
    <property type="molecule type" value="Genomic_DNA"/>
</dbReference>
<keyword evidence="4" id="KW-1185">Reference proteome</keyword>
<evidence type="ECO:0000313" key="3">
    <source>
        <dbReference type="EMBL" id="BBH52469.1"/>
    </source>
</evidence>
<keyword evidence="1" id="KW-0812">Transmembrane</keyword>
<dbReference type="KEGG" id="sbf:JCM31447_317600"/>
<dbReference type="PANTHER" id="PTHR38033">
    <property type="entry name" value="MEMBRANE PROTEIN-RELATED"/>
    <property type="match status" value="1"/>
</dbReference>
<organism evidence="3 4">
    <name type="scientific">Fluviispira sanaruensis</name>
    <dbReference type="NCBI Taxonomy" id="2493639"/>
    <lineage>
        <taxon>Bacteria</taxon>
        <taxon>Pseudomonadati</taxon>
        <taxon>Bdellovibrionota</taxon>
        <taxon>Oligoflexia</taxon>
        <taxon>Silvanigrellales</taxon>
        <taxon>Silvanigrellaceae</taxon>
        <taxon>Fluviispira</taxon>
    </lineage>
</organism>
<name>A0A4P2VM25_FLUSA</name>
<dbReference type="RefSeq" id="WP_130607003.1">
    <property type="nucleotide sequence ID" value="NZ_AP019368.1"/>
</dbReference>
<keyword evidence="1" id="KW-0472">Membrane</keyword>
<evidence type="ECO:0000313" key="4">
    <source>
        <dbReference type="Proteomes" id="UP000291236"/>
    </source>
</evidence>
<proteinExistence type="predicted"/>
<dbReference type="Pfam" id="PF09850">
    <property type="entry name" value="DotU"/>
    <property type="match status" value="1"/>
</dbReference>
<dbReference type="PANTHER" id="PTHR38033:SF1">
    <property type="entry name" value="DOTU FAMILY TYPE IV_VI SECRETION SYSTEM PROTEIN"/>
    <property type="match status" value="1"/>
</dbReference>
<dbReference type="InterPro" id="IPR038522">
    <property type="entry name" value="T4/T6SS_DotU_sf"/>
</dbReference>
<feature type="transmembrane region" description="Helical" evidence="1">
    <location>
        <begin position="221"/>
        <end position="241"/>
    </location>
</feature>
<feature type="domain" description="Type IV / VI secretion system DotU" evidence="2">
    <location>
        <begin position="69"/>
        <end position="184"/>
    </location>
</feature>